<organism evidence="3 4">
    <name type="scientific">Orchesella dallaii</name>
    <dbReference type="NCBI Taxonomy" id="48710"/>
    <lineage>
        <taxon>Eukaryota</taxon>
        <taxon>Metazoa</taxon>
        <taxon>Ecdysozoa</taxon>
        <taxon>Arthropoda</taxon>
        <taxon>Hexapoda</taxon>
        <taxon>Collembola</taxon>
        <taxon>Entomobryomorpha</taxon>
        <taxon>Entomobryoidea</taxon>
        <taxon>Orchesellidae</taxon>
        <taxon>Orchesellinae</taxon>
        <taxon>Orchesella</taxon>
    </lineage>
</organism>
<evidence type="ECO:0000313" key="3">
    <source>
        <dbReference type="EMBL" id="CAL8067900.1"/>
    </source>
</evidence>
<dbReference type="Proteomes" id="UP001642540">
    <property type="component" value="Unassembled WGS sequence"/>
</dbReference>
<feature type="coiled-coil region" evidence="1">
    <location>
        <begin position="46"/>
        <end position="100"/>
    </location>
</feature>
<feature type="chain" id="PRO_5046374310" evidence="2">
    <location>
        <begin position="18"/>
        <end position="222"/>
    </location>
</feature>
<dbReference type="EMBL" id="CAXLJM020000001">
    <property type="protein sequence ID" value="CAL8067900.1"/>
    <property type="molecule type" value="Genomic_DNA"/>
</dbReference>
<dbReference type="Gene3D" id="1.20.5.1700">
    <property type="match status" value="1"/>
</dbReference>
<evidence type="ECO:0000313" key="4">
    <source>
        <dbReference type="Proteomes" id="UP001642540"/>
    </source>
</evidence>
<proteinExistence type="predicted"/>
<keyword evidence="4" id="KW-1185">Reference proteome</keyword>
<protein>
    <submittedName>
        <fullName evidence="3">Uncharacterized protein</fullName>
    </submittedName>
</protein>
<keyword evidence="1" id="KW-0175">Coiled coil</keyword>
<feature type="signal peptide" evidence="2">
    <location>
        <begin position="1"/>
        <end position="17"/>
    </location>
</feature>
<reference evidence="3 4" key="1">
    <citation type="submission" date="2024-08" db="EMBL/GenBank/DDBJ databases">
        <authorList>
            <person name="Cucini C."/>
            <person name="Frati F."/>
        </authorList>
    </citation>
    <scope>NUCLEOTIDE SEQUENCE [LARGE SCALE GENOMIC DNA]</scope>
</reference>
<comment type="caution">
    <text evidence="3">The sequence shown here is derived from an EMBL/GenBank/DDBJ whole genome shotgun (WGS) entry which is preliminary data.</text>
</comment>
<accession>A0ABP1PHB0</accession>
<sequence length="222" mass="24822">MSYLFVILSFMFATTFATNGTSPSQQLNVAPSALGSKEFGQLLTILSEMRVNMENLKSSINTFEQRISNLETKHKTLEENNNLKEELSTLKIELETLKTESSLRPAASSSQSQTAVLTRTVTQLSENVGTLLQESRSQFPEIRSDINSIRSSLQDLSRRAVTDVKLGPAEGKALWRNHGHFDHVPYVITEVSNFNADAYPDNVVRRRLMKLVDGSWRNLASG</sequence>
<keyword evidence="2" id="KW-0732">Signal</keyword>
<gene>
    <name evidence="3" type="ORF">ODALV1_LOCUS13</name>
</gene>
<evidence type="ECO:0000256" key="1">
    <source>
        <dbReference type="SAM" id="Coils"/>
    </source>
</evidence>
<evidence type="ECO:0000256" key="2">
    <source>
        <dbReference type="SAM" id="SignalP"/>
    </source>
</evidence>
<name>A0ABP1PHB0_9HEXA</name>